<keyword evidence="3" id="KW-1185">Reference proteome</keyword>
<dbReference type="Pfam" id="PF00733">
    <property type="entry name" value="Asn_synthase"/>
    <property type="match status" value="1"/>
</dbReference>
<protein>
    <recommendedName>
        <fullName evidence="1">Asparagine synthetase domain-containing protein</fullName>
    </recommendedName>
</protein>
<evidence type="ECO:0000259" key="1">
    <source>
        <dbReference type="Pfam" id="PF00733"/>
    </source>
</evidence>
<dbReference type="OrthoDB" id="693367at2"/>
<gene>
    <name evidence="2" type="ORF">FKX85_12505</name>
</gene>
<proteinExistence type="predicted"/>
<dbReference type="EMBL" id="CP041253">
    <property type="protein sequence ID" value="QDH79808.1"/>
    <property type="molecule type" value="Genomic_DNA"/>
</dbReference>
<dbReference type="GO" id="GO:0004066">
    <property type="term" value="F:asparagine synthase (glutamine-hydrolyzing) activity"/>
    <property type="evidence" value="ECO:0007669"/>
    <property type="project" value="InterPro"/>
</dbReference>
<dbReference type="AlphaFoldDB" id="A0A514CJ08"/>
<dbReference type="Gene3D" id="3.40.50.620">
    <property type="entry name" value="HUPs"/>
    <property type="match status" value="1"/>
</dbReference>
<dbReference type="Proteomes" id="UP000316614">
    <property type="component" value="Chromosome"/>
</dbReference>
<feature type="domain" description="Asparagine synthetase" evidence="1">
    <location>
        <begin position="195"/>
        <end position="321"/>
    </location>
</feature>
<dbReference type="GO" id="GO:0006529">
    <property type="term" value="P:asparagine biosynthetic process"/>
    <property type="evidence" value="ECO:0007669"/>
    <property type="project" value="InterPro"/>
</dbReference>
<organism evidence="2 3">
    <name type="scientific">Echinicola soli</name>
    <dbReference type="NCBI Taxonomy" id="2591634"/>
    <lineage>
        <taxon>Bacteria</taxon>
        <taxon>Pseudomonadati</taxon>
        <taxon>Bacteroidota</taxon>
        <taxon>Cytophagia</taxon>
        <taxon>Cytophagales</taxon>
        <taxon>Cyclobacteriaceae</taxon>
        <taxon>Echinicola</taxon>
    </lineage>
</organism>
<accession>A0A514CJ08</accession>
<sequence length="551" mass="63860">MAKITAIYFTSSTKKGVYHSALVRLSKWTEREFSNAHKVKSFEQEDSFHQVIGYDDSLSVSSEFGLLGFAEKKWREEGSIPDGNYFIYRKKPRDLELLSDFSASRTIWYVAHSDFFIFSSSQFAIVQFLGDFSFNNSLVPWMLSSGTLGPSNSWDRRLKILPRNTLLKVDFESGLVKLRKLEKQYKYGKDQLPSVEKVLRDSFTKVEIGSKKVGLLLSGGLESRILLYFIALQKKLKAYTWTLKKYLSDPESDVSIAKMLCKIFGVDHAIFLLENGEVSSNDILDLFIKYGEGRIDHLSGYTDGFKLWFDFQQADVKAIIRGDHNFGRYKSYSASMSRKILGCEVVDDFENIRQFLLKEEGFENEFVTKKEKESISDYSIRLGVDFRHQYVNSALTDFKLAFVEIHNPLLNNSVLEYSMEIPSKEMEGKRITKALMKRKIPDVPFAKKTSIGNLDSLLKDRFENDIRIFLSKVSDEDWAKVGLKEREVKKVLNGVENRNKVDFKKWSLDIKQLLPKKIKKILSPLKREKVSTIRLLFRLYIIMTVFQRFEK</sequence>
<dbReference type="InterPro" id="IPR001962">
    <property type="entry name" value="Asn_synthase"/>
</dbReference>
<dbReference type="RefSeq" id="WP_141615047.1">
    <property type="nucleotide sequence ID" value="NZ_CP041253.1"/>
</dbReference>
<evidence type="ECO:0000313" key="2">
    <source>
        <dbReference type="EMBL" id="QDH79808.1"/>
    </source>
</evidence>
<dbReference type="InterPro" id="IPR014729">
    <property type="entry name" value="Rossmann-like_a/b/a_fold"/>
</dbReference>
<dbReference type="SUPFAM" id="SSF52402">
    <property type="entry name" value="Adenine nucleotide alpha hydrolases-like"/>
    <property type="match status" value="1"/>
</dbReference>
<evidence type="ECO:0000313" key="3">
    <source>
        <dbReference type="Proteomes" id="UP000316614"/>
    </source>
</evidence>
<dbReference type="KEGG" id="echi:FKX85_12505"/>
<reference evidence="2 3" key="1">
    <citation type="submission" date="2019-06" db="EMBL/GenBank/DDBJ databases">
        <title>Echinicola alkalisoli sp. nov. isolated from saline soil.</title>
        <authorList>
            <person name="Sun J.-Q."/>
            <person name="Xu L."/>
        </authorList>
    </citation>
    <scope>NUCLEOTIDE SEQUENCE [LARGE SCALE GENOMIC DNA]</scope>
    <source>
        <strain evidence="2 3">LN3S3</strain>
    </source>
</reference>
<name>A0A514CJ08_9BACT</name>